<evidence type="ECO:0000313" key="3">
    <source>
        <dbReference type="Proteomes" id="UP000095751"/>
    </source>
</evidence>
<organism evidence="2 3">
    <name type="scientific">Fragilariopsis cylindrus CCMP1102</name>
    <dbReference type="NCBI Taxonomy" id="635003"/>
    <lineage>
        <taxon>Eukaryota</taxon>
        <taxon>Sar</taxon>
        <taxon>Stramenopiles</taxon>
        <taxon>Ochrophyta</taxon>
        <taxon>Bacillariophyta</taxon>
        <taxon>Bacillariophyceae</taxon>
        <taxon>Bacillariophycidae</taxon>
        <taxon>Bacillariales</taxon>
        <taxon>Bacillariaceae</taxon>
        <taxon>Fragilariopsis</taxon>
    </lineage>
</organism>
<evidence type="ECO:0000256" key="1">
    <source>
        <dbReference type="SAM" id="MobiDB-lite"/>
    </source>
</evidence>
<feature type="compositionally biased region" description="Basic and acidic residues" evidence="1">
    <location>
        <begin position="846"/>
        <end position="857"/>
    </location>
</feature>
<dbReference type="InParanoid" id="A0A1E7F452"/>
<sequence length="896" mass="101883">MVPVLNTLLGNRGASNAAAVASAVAAAEQPASAAAVDDSIGTISSLCSRDLIRKQDRDGLAIRLYNSLKAIEESDDNRIKDFGDLTAHDVRNDNVVMILNDHVRRIRNKGMVPAGWHLPNGWYQENPTALSNDYVMKIVEPLFAILQGAFSDHRNLQGGQKNRPSWWLETKKNLRSGLDKQRIRGEHEEFDPKTAPLYIINNPMLSRFKPERKGYTERVDLFHIMQTFIKKSTIYNSELLKIRAQIVISAFAVSRGGEIKWCRFSFWTYDTRFSVIDIGWCELKTSNWYSMPLVNFADPDCFEVDPLHAIACACIADHKILNRYGDDNRDFVFLDLHQIADSSVTNKLGKKLRAHLPEDMPSEVKARYTPKSWRRGGCTRMAWEKWLKFVNAVALSGHKSGSHFETYIDSTGIGLSLPAMMTLTEHKNIFAVPVPPMFESVKGIYRIDQQMKTLIVTKLLPSNLVDFQPEGRLFCALEDTAATLIMSYNKMRTRYYPSNPIVYKMEKLFEHDPNLSLKLLTTMSTQIHDGFTFNNRPVKQITDNDVAKIIDAFNQNSSSNAEVKSSMSSLASLMEDLSLKYDDLCHENRMMRNMLEHNQQQPMYVSSPRKRLRVSNVDNNGSNEELLDVASNLQDNFETAAFENQSLRFKTSTMTPTTATATEVVNPRSLNSVLRGMTPMSVQTMRGVTIANALKELHTTNKIKQYVQDDGRFTIDTLNLSYTNNRDKGPYNCCLETVFLSCSQSQLNKLKKVVTVENLDELLEEVSFQALDFLWTLERRSGVMKIRNDQYNVQGFGARCLKWKKDKAYGSLASKHYHDKTMYQCCVEREFVIPLCNENNDISNEDSNKDNSIDKYDFTTNNNDNSNANNDNTNGNSKPSTSPMRKFMGLFKPKPL</sequence>
<dbReference type="KEGG" id="fcy:FRACYDRAFT_243246"/>
<name>A0A1E7F452_9STRA</name>
<accession>A0A1E7F452</accession>
<protein>
    <submittedName>
        <fullName evidence="2">Uncharacterized protein</fullName>
    </submittedName>
</protein>
<evidence type="ECO:0000313" key="2">
    <source>
        <dbReference type="EMBL" id="OEU12962.1"/>
    </source>
</evidence>
<feature type="compositionally biased region" description="Low complexity" evidence="1">
    <location>
        <begin position="858"/>
        <end position="876"/>
    </location>
</feature>
<gene>
    <name evidence="2" type="ORF">FRACYDRAFT_243246</name>
</gene>
<feature type="region of interest" description="Disordered" evidence="1">
    <location>
        <begin position="843"/>
        <end position="896"/>
    </location>
</feature>
<dbReference type="AlphaFoldDB" id="A0A1E7F452"/>
<reference evidence="2 3" key="1">
    <citation type="submission" date="2016-09" db="EMBL/GenBank/DDBJ databases">
        <title>Extensive genetic diversity and differential bi-allelic expression allows diatom success in the polar Southern Ocean.</title>
        <authorList>
            <consortium name="DOE Joint Genome Institute"/>
            <person name="Mock T."/>
            <person name="Otillar R.P."/>
            <person name="Strauss J."/>
            <person name="Dupont C."/>
            <person name="Frickenhaus S."/>
            <person name="Maumus F."/>
            <person name="Mcmullan M."/>
            <person name="Sanges R."/>
            <person name="Schmutz J."/>
            <person name="Toseland A."/>
            <person name="Valas R."/>
            <person name="Veluchamy A."/>
            <person name="Ward B.J."/>
            <person name="Allen A."/>
            <person name="Barry K."/>
            <person name="Falciatore A."/>
            <person name="Ferrante M."/>
            <person name="Fortunato A.E."/>
            <person name="Gloeckner G."/>
            <person name="Gruber A."/>
            <person name="Hipkin R."/>
            <person name="Janech M."/>
            <person name="Kroth P."/>
            <person name="Leese F."/>
            <person name="Lindquist E."/>
            <person name="Lyon B.R."/>
            <person name="Martin J."/>
            <person name="Mayer C."/>
            <person name="Parker M."/>
            <person name="Quesneville H."/>
            <person name="Raymond J."/>
            <person name="Uhlig C."/>
            <person name="Valentin K.U."/>
            <person name="Worden A.Z."/>
            <person name="Armbrust E.V."/>
            <person name="Bowler C."/>
            <person name="Green B."/>
            <person name="Moulton V."/>
            <person name="Van Oosterhout C."/>
            <person name="Grigoriev I."/>
        </authorList>
    </citation>
    <scope>NUCLEOTIDE SEQUENCE [LARGE SCALE GENOMIC DNA]</scope>
    <source>
        <strain evidence="2 3">CCMP1102</strain>
    </source>
</reference>
<dbReference type="EMBL" id="KV784363">
    <property type="protein sequence ID" value="OEU12962.1"/>
    <property type="molecule type" value="Genomic_DNA"/>
</dbReference>
<proteinExistence type="predicted"/>
<keyword evidence="3" id="KW-1185">Reference proteome</keyword>
<dbReference type="Proteomes" id="UP000095751">
    <property type="component" value="Unassembled WGS sequence"/>
</dbReference>